<dbReference type="EMBL" id="SLXH01000014">
    <property type="protein sequence ID" value="TCP17110.1"/>
    <property type="molecule type" value="Genomic_DNA"/>
</dbReference>
<dbReference type="PANTHER" id="PTHR45648">
    <property type="entry name" value="GDSL LIPASE/ACYLHYDROLASE FAMILY PROTEIN (AFU_ORTHOLOGUE AFUA_4G14700)"/>
    <property type="match status" value="1"/>
</dbReference>
<dbReference type="GO" id="GO:0016788">
    <property type="term" value="F:hydrolase activity, acting on ester bonds"/>
    <property type="evidence" value="ECO:0007669"/>
    <property type="project" value="InterPro"/>
</dbReference>
<evidence type="ECO:0000313" key="3">
    <source>
        <dbReference type="EMBL" id="TCP17110.1"/>
    </source>
</evidence>
<reference evidence="3 4" key="1">
    <citation type="submission" date="2019-03" db="EMBL/GenBank/DDBJ databases">
        <title>Genomic Encyclopedia of Type Strains, Phase IV (KMG-IV): sequencing the most valuable type-strain genomes for metagenomic binning, comparative biology and taxonomic classification.</title>
        <authorList>
            <person name="Goeker M."/>
        </authorList>
    </citation>
    <scope>NUCLEOTIDE SEQUENCE [LARGE SCALE GENOMIC DNA]</scope>
    <source>
        <strain evidence="3 4">DSM 1837</strain>
    </source>
</reference>
<dbReference type="InterPro" id="IPR001087">
    <property type="entry name" value="GDSL"/>
</dbReference>
<dbReference type="Pfam" id="PF00657">
    <property type="entry name" value="Lipase_GDSL"/>
    <property type="match status" value="1"/>
</dbReference>
<evidence type="ECO:0000256" key="2">
    <source>
        <dbReference type="SAM" id="SignalP"/>
    </source>
</evidence>
<name>A0A4R2N819_9BURK</name>
<dbReference type="InterPro" id="IPR036514">
    <property type="entry name" value="SGNH_hydro_sf"/>
</dbReference>
<gene>
    <name evidence="3" type="ORF">EV674_11465</name>
</gene>
<organism evidence="3 4">
    <name type="scientific">Simplicispira metamorpha</name>
    <dbReference type="NCBI Taxonomy" id="80881"/>
    <lineage>
        <taxon>Bacteria</taxon>
        <taxon>Pseudomonadati</taxon>
        <taxon>Pseudomonadota</taxon>
        <taxon>Betaproteobacteria</taxon>
        <taxon>Burkholderiales</taxon>
        <taxon>Comamonadaceae</taxon>
        <taxon>Simplicispira</taxon>
    </lineage>
</organism>
<dbReference type="Gene3D" id="3.40.50.1110">
    <property type="entry name" value="SGNH hydrolase"/>
    <property type="match status" value="1"/>
</dbReference>
<feature type="chain" id="PRO_5020810999" evidence="2">
    <location>
        <begin position="23"/>
        <end position="314"/>
    </location>
</feature>
<evidence type="ECO:0000256" key="1">
    <source>
        <dbReference type="ARBA" id="ARBA00022801"/>
    </source>
</evidence>
<sequence length="314" mass="33172">MAANWMRRTALVAACASAALLAACGSSSIESALKPEQLITFGDGYSFVREQRYTVNNGTVNNWTLQLLDHYQKSGSATGGLVSFAEGNTRIAQHPDAAGNATTPTITEQVDRFLAMGTPKPNDLLLLNGGISDLIVGMAAVRAGTQTPDQFVANARLNGQALAAQVRRLVAAGASHIAVTGTYDLGKTPWAKSIGQEALLSQASSRFNEALLVALNDLSQHVLYVDAAYYVNLYESTPSSFSFNNATTPVCTSVDAGNGIGIGQGQVNSALCTSATLLPGADADRYVFADAVYLTPSAHRQLGTYAYDKLRARW</sequence>
<keyword evidence="2" id="KW-0732">Signal</keyword>
<dbReference type="OrthoDB" id="9148933at2"/>
<dbReference type="PANTHER" id="PTHR45648:SF5">
    <property type="entry name" value="OS04G0577300 PROTEIN"/>
    <property type="match status" value="1"/>
</dbReference>
<keyword evidence="1" id="KW-0378">Hydrolase</keyword>
<dbReference type="PROSITE" id="PS51257">
    <property type="entry name" value="PROKAR_LIPOPROTEIN"/>
    <property type="match status" value="1"/>
</dbReference>
<comment type="caution">
    <text evidence="3">The sequence shown here is derived from an EMBL/GenBank/DDBJ whole genome shotgun (WGS) entry which is preliminary data.</text>
</comment>
<dbReference type="Proteomes" id="UP000295182">
    <property type="component" value="Unassembled WGS sequence"/>
</dbReference>
<keyword evidence="4" id="KW-1185">Reference proteome</keyword>
<dbReference type="RefSeq" id="WP_119014544.1">
    <property type="nucleotide sequence ID" value="NZ_QXNC01000040.1"/>
</dbReference>
<feature type="signal peptide" evidence="2">
    <location>
        <begin position="1"/>
        <end position="22"/>
    </location>
</feature>
<proteinExistence type="predicted"/>
<protein>
    <submittedName>
        <fullName evidence="3">Phospholipase/lecithinase/hemolysin</fullName>
    </submittedName>
</protein>
<evidence type="ECO:0000313" key="4">
    <source>
        <dbReference type="Proteomes" id="UP000295182"/>
    </source>
</evidence>
<dbReference type="AlphaFoldDB" id="A0A4R2N819"/>
<accession>A0A4R2N819</accession>
<dbReference type="InterPro" id="IPR051058">
    <property type="entry name" value="GDSL_Est/Lipase"/>
</dbReference>
<dbReference type="CDD" id="cd01847">
    <property type="entry name" value="Triacylglycerol_lipase_like"/>
    <property type="match status" value="1"/>
</dbReference>